<accession>A0A0G4MMJ5</accession>
<sequence>PGCSLERQQHWWLPEAWCWHCHARRLR</sequence>
<gene>
    <name evidence="1" type="ORF">BN1708_019802</name>
</gene>
<dbReference type="Proteomes" id="UP000044602">
    <property type="component" value="Unassembled WGS sequence"/>
</dbReference>
<feature type="non-terminal residue" evidence="1">
    <location>
        <position position="1"/>
    </location>
</feature>
<proteinExistence type="predicted"/>
<protein>
    <submittedName>
        <fullName evidence="1">Uncharacterized protein</fullName>
    </submittedName>
</protein>
<keyword evidence="2" id="KW-1185">Reference proteome</keyword>
<dbReference type="EMBL" id="CVQH01023615">
    <property type="protein sequence ID" value="CRK35533.1"/>
    <property type="molecule type" value="Genomic_DNA"/>
</dbReference>
<name>A0A0G4MMJ5_VERLO</name>
<evidence type="ECO:0000313" key="1">
    <source>
        <dbReference type="EMBL" id="CRK35533.1"/>
    </source>
</evidence>
<dbReference type="AlphaFoldDB" id="A0A0G4MMJ5"/>
<organism evidence="1 2">
    <name type="scientific">Verticillium longisporum</name>
    <name type="common">Verticillium dahliae var. longisporum</name>
    <dbReference type="NCBI Taxonomy" id="100787"/>
    <lineage>
        <taxon>Eukaryota</taxon>
        <taxon>Fungi</taxon>
        <taxon>Dikarya</taxon>
        <taxon>Ascomycota</taxon>
        <taxon>Pezizomycotina</taxon>
        <taxon>Sordariomycetes</taxon>
        <taxon>Hypocreomycetidae</taxon>
        <taxon>Glomerellales</taxon>
        <taxon>Plectosphaerellaceae</taxon>
        <taxon>Verticillium</taxon>
    </lineage>
</organism>
<reference evidence="1 2" key="1">
    <citation type="submission" date="2015-05" db="EMBL/GenBank/DDBJ databases">
        <authorList>
            <person name="Wang D.B."/>
            <person name="Wang M."/>
        </authorList>
    </citation>
    <scope>NUCLEOTIDE SEQUENCE [LARGE SCALE GENOMIC DNA]</scope>
    <source>
        <strain evidence="1">VL1</strain>
    </source>
</reference>
<evidence type="ECO:0000313" key="2">
    <source>
        <dbReference type="Proteomes" id="UP000044602"/>
    </source>
</evidence>